<dbReference type="PANTHER" id="PTHR42771">
    <property type="entry name" value="IRON(3+)-HYDROXAMATE IMPORT ATP-BINDING PROTEIN FHUC"/>
    <property type="match status" value="1"/>
</dbReference>
<evidence type="ECO:0000259" key="8">
    <source>
        <dbReference type="SMART" id="SM00382"/>
    </source>
</evidence>
<name>A0A1H5PYD8_9ACTN</name>
<evidence type="ECO:0000256" key="1">
    <source>
        <dbReference type="ARBA" id="ARBA00004202"/>
    </source>
</evidence>
<keyword evidence="6" id="KW-0406">Ion transport</keyword>
<dbReference type="EMBL" id="FNUC01000004">
    <property type="protein sequence ID" value="SEF18027.1"/>
    <property type="molecule type" value="Genomic_DNA"/>
</dbReference>
<dbReference type="AlphaFoldDB" id="A0A1H5PYD8"/>
<evidence type="ECO:0000256" key="2">
    <source>
        <dbReference type="ARBA" id="ARBA00022448"/>
    </source>
</evidence>
<evidence type="ECO:0000256" key="5">
    <source>
        <dbReference type="ARBA" id="ARBA00023004"/>
    </source>
</evidence>
<evidence type="ECO:0000256" key="4">
    <source>
        <dbReference type="ARBA" id="ARBA00022496"/>
    </source>
</evidence>
<gene>
    <name evidence="9" type="ORF">SAMN04488561_6183</name>
</gene>
<keyword evidence="10" id="KW-1185">Reference proteome</keyword>
<dbReference type="RefSeq" id="WP_216094295.1">
    <property type="nucleotide sequence ID" value="NZ_FNUC01000004.1"/>
</dbReference>
<dbReference type="GO" id="GO:0005886">
    <property type="term" value="C:plasma membrane"/>
    <property type="evidence" value="ECO:0007669"/>
    <property type="project" value="UniProtKB-SubCell"/>
</dbReference>
<protein>
    <submittedName>
        <fullName evidence="9">Predicted ATPase</fullName>
    </submittedName>
</protein>
<evidence type="ECO:0000313" key="10">
    <source>
        <dbReference type="Proteomes" id="UP000181980"/>
    </source>
</evidence>
<dbReference type="InterPro" id="IPR027417">
    <property type="entry name" value="P-loop_NTPase"/>
</dbReference>
<dbReference type="SUPFAM" id="SSF52540">
    <property type="entry name" value="P-loop containing nucleoside triphosphate hydrolases"/>
    <property type="match status" value="1"/>
</dbReference>
<dbReference type="GO" id="GO:0016887">
    <property type="term" value="F:ATP hydrolysis activity"/>
    <property type="evidence" value="ECO:0007669"/>
    <property type="project" value="InterPro"/>
</dbReference>
<dbReference type="GO" id="GO:0006302">
    <property type="term" value="P:double-strand break repair"/>
    <property type="evidence" value="ECO:0007669"/>
    <property type="project" value="InterPro"/>
</dbReference>
<dbReference type="Pfam" id="PF13476">
    <property type="entry name" value="AAA_23"/>
    <property type="match status" value="1"/>
</dbReference>
<evidence type="ECO:0000313" key="9">
    <source>
        <dbReference type="EMBL" id="SEF18027.1"/>
    </source>
</evidence>
<accession>A0A1H5PYD8</accession>
<feature type="domain" description="AAA+ ATPase" evidence="8">
    <location>
        <begin position="44"/>
        <end position="214"/>
    </location>
</feature>
<dbReference type="PANTHER" id="PTHR42771:SF2">
    <property type="entry name" value="IRON(3+)-HYDROXAMATE IMPORT ATP-BINDING PROTEIN FHUC"/>
    <property type="match status" value="1"/>
</dbReference>
<sequence>MNLLDRRPVRRVQFQPPAGPPLDLGRWPWTLPPVRRLVTDGLDLAPLTVLVGENGSGKSTLVEGVALAYGFSPEGGSTGARHTTRVSESELSRALRLTRGPGAPKDGFFLRAETMHGFFSYLEANPNPRSQDPVFHELSHGESFLAVLRHRFQRPGFYCLDEPESALSFSGCLALVGALTEIADAGGQVLVATHSPLVASLPGATVLEVGEWGLREVAWADLDLVRQWRDFLDAPARYLRQVTE</sequence>
<keyword evidence="4" id="KW-0410">Iron transport</keyword>
<evidence type="ECO:0000256" key="3">
    <source>
        <dbReference type="ARBA" id="ARBA00022475"/>
    </source>
</evidence>
<dbReference type="Gene3D" id="3.40.50.300">
    <property type="entry name" value="P-loop containing nucleotide triphosphate hydrolases"/>
    <property type="match status" value="2"/>
</dbReference>
<keyword evidence="3" id="KW-1003">Cell membrane</keyword>
<evidence type="ECO:0000256" key="6">
    <source>
        <dbReference type="ARBA" id="ARBA00023065"/>
    </source>
</evidence>
<keyword evidence="2" id="KW-0813">Transport</keyword>
<dbReference type="GO" id="GO:0006826">
    <property type="term" value="P:iron ion transport"/>
    <property type="evidence" value="ECO:0007669"/>
    <property type="project" value="UniProtKB-KW"/>
</dbReference>
<dbReference type="Proteomes" id="UP000181980">
    <property type="component" value="Unassembled WGS sequence"/>
</dbReference>
<evidence type="ECO:0000256" key="7">
    <source>
        <dbReference type="ARBA" id="ARBA00023136"/>
    </source>
</evidence>
<keyword evidence="5" id="KW-0408">Iron</keyword>
<reference evidence="10" key="1">
    <citation type="submission" date="2016-10" db="EMBL/GenBank/DDBJ databases">
        <authorList>
            <person name="Varghese N."/>
            <person name="Submissions S."/>
        </authorList>
    </citation>
    <scope>NUCLEOTIDE SEQUENCE [LARGE SCALE GENOMIC DNA]</scope>
    <source>
        <strain evidence="10">DSM 45237</strain>
    </source>
</reference>
<dbReference type="InterPro" id="IPR003593">
    <property type="entry name" value="AAA+_ATPase"/>
</dbReference>
<dbReference type="STRING" id="561176.SAMN04488561_6183"/>
<dbReference type="InterPro" id="IPR051535">
    <property type="entry name" value="Siderophore_ABC-ATPase"/>
</dbReference>
<dbReference type="SMART" id="SM00382">
    <property type="entry name" value="AAA"/>
    <property type="match status" value="1"/>
</dbReference>
<dbReference type="InterPro" id="IPR038729">
    <property type="entry name" value="Rad50/SbcC_AAA"/>
</dbReference>
<keyword evidence="7" id="KW-0472">Membrane</keyword>
<comment type="subcellular location">
    <subcellularLocation>
        <location evidence="1">Cell membrane</location>
        <topology evidence="1">Peripheral membrane protein</topology>
    </subcellularLocation>
</comment>
<proteinExistence type="predicted"/>
<organism evidence="9 10">
    <name type="scientific">Jiangella alba</name>
    <dbReference type="NCBI Taxonomy" id="561176"/>
    <lineage>
        <taxon>Bacteria</taxon>
        <taxon>Bacillati</taxon>
        <taxon>Actinomycetota</taxon>
        <taxon>Actinomycetes</taxon>
        <taxon>Jiangellales</taxon>
        <taxon>Jiangellaceae</taxon>
        <taxon>Jiangella</taxon>
    </lineage>
</organism>